<evidence type="ECO:0000313" key="2">
    <source>
        <dbReference type="EMBL" id="TQE95994.1"/>
    </source>
</evidence>
<comment type="caution">
    <text evidence="2">The sequence shown here is derived from an EMBL/GenBank/DDBJ whole genome shotgun (WGS) entry which is preliminary data.</text>
</comment>
<evidence type="ECO:0000256" key="1">
    <source>
        <dbReference type="SAM" id="Phobius"/>
    </source>
</evidence>
<dbReference type="Proteomes" id="UP000317371">
    <property type="component" value="Unassembled WGS sequence"/>
</dbReference>
<keyword evidence="1" id="KW-1133">Transmembrane helix</keyword>
<evidence type="ECO:0008006" key="4">
    <source>
        <dbReference type="Google" id="ProtNLM"/>
    </source>
</evidence>
<keyword evidence="1" id="KW-0472">Membrane</keyword>
<keyword evidence="3" id="KW-1185">Reference proteome</keyword>
<protein>
    <recommendedName>
        <fullName evidence="4">Glycosyltransferase RgtA/B/C/D-like domain-containing protein</fullName>
    </recommendedName>
</protein>
<dbReference type="OrthoDB" id="147193at2"/>
<feature type="transmembrane region" description="Helical" evidence="1">
    <location>
        <begin position="193"/>
        <end position="210"/>
    </location>
</feature>
<name>A0A540VGU8_9CHLR</name>
<feature type="transmembrane region" description="Helical" evidence="1">
    <location>
        <begin position="355"/>
        <end position="374"/>
    </location>
</feature>
<feature type="transmembrane region" description="Helical" evidence="1">
    <location>
        <begin position="222"/>
        <end position="243"/>
    </location>
</feature>
<dbReference type="RefSeq" id="WP_141609911.1">
    <property type="nucleotide sequence ID" value="NZ_VIGC02000010.1"/>
</dbReference>
<feature type="transmembrane region" description="Helical" evidence="1">
    <location>
        <begin position="329"/>
        <end position="349"/>
    </location>
</feature>
<keyword evidence="1" id="KW-0812">Transmembrane</keyword>
<dbReference type="EMBL" id="VIGC01000010">
    <property type="protein sequence ID" value="TQE95994.1"/>
    <property type="molecule type" value="Genomic_DNA"/>
</dbReference>
<gene>
    <name evidence="2" type="ORF">FKZ61_09645</name>
</gene>
<sequence>MARRSEWTWAAALFAAAFALYWGTALLAGSTHSPDVAYFDHLAAAFLEGRLYLPHPPAVHDLTPYQGRWYVPFPPLPALLLLPWVAWRGVAGTSTVLFSSLMGAANVALVYLLLTGLSARGWSRLGLRDNLWLTVLFGLGSVHWYMAPIGSVWFVAQICTVTFVALAVWLAVTTNSPWAAGTALAMAMLARPNVAFTWVLLVGIAAQQLGEGWRTRPGVGRLVGWGVAAGLPMAIAVGGLLGYNLARFGSPWDFGYATENVAERLAPDLHTYGQFNLRYLGRNFWAMWLALPEWSWRHNLPLPNPEGMSLLLTTPALVYLARARSRTPLVLGAWGAFLLLMVPLLLYYNTGWYQFGYRFSLDFMVPVMVLLAVAAGERVSPWMRGLILAGVLVNLAGVLWWFFR</sequence>
<reference evidence="2 3" key="1">
    <citation type="submission" date="2019-06" db="EMBL/GenBank/DDBJ databases">
        <title>Genome sequence of Litorilinea aerophila BAA-2444.</title>
        <authorList>
            <person name="Maclea K.S."/>
            <person name="Maurais E.G."/>
            <person name="Iannazzi L.C."/>
        </authorList>
    </citation>
    <scope>NUCLEOTIDE SEQUENCE [LARGE SCALE GENOMIC DNA]</scope>
    <source>
        <strain evidence="2 3">ATCC BAA-2444</strain>
    </source>
</reference>
<proteinExistence type="predicted"/>
<organism evidence="2 3">
    <name type="scientific">Litorilinea aerophila</name>
    <dbReference type="NCBI Taxonomy" id="1204385"/>
    <lineage>
        <taxon>Bacteria</taxon>
        <taxon>Bacillati</taxon>
        <taxon>Chloroflexota</taxon>
        <taxon>Caldilineae</taxon>
        <taxon>Caldilineales</taxon>
        <taxon>Caldilineaceae</taxon>
        <taxon>Litorilinea</taxon>
    </lineage>
</organism>
<feature type="transmembrane region" description="Helical" evidence="1">
    <location>
        <begin position="152"/>
        <end position="172"/>
    </location>
</feature>
<dbReference type="AlphaFoldDB" id="A0A540VGU8"/>
<feature type="transmembrane region" description="Helical" evidence="1">
    <location>
        <begin position="386"/>
        <end position="403"/>
    </location>
</feature>
<feature type="transmembrane region" description="Helical" evidence="1">
    <location>
        <begin position="129"/>
        <end position="146"/>
    </location>
</feature>
<dbReference type="InParanoid" id="A0A540VGU8"/>
<accession>A0A540VGU8</accession>
<feature type="transmembrane region" description="Helical" evidence="1">
    <location>
        <begin position="96"/>
        <end position="117"/>
    </location>
</feature>
<evidence type="ECO:0000313" key="3">
    <source>
        <dbReference type="Proteomes" id="UP000317371"/>
    </source>
</evidence>